<evidence type="ECO:0000313" key="1">
    <source>
        <dbReference type="EMBL" id="PWA40155.1"/>
    </source>
</evidence>
<dbReference type="AlphaFoldDB" id="A0A2U1MH69"/>
<comment type="caution">
    <text evidence="2">The sequence shown here is derived from an EMBL/GenBank/DDBJ whole genome shotgun (WGS) entry which is preliminary data.</text>
</comment>
<keyword evidence="2" id="KW-0496">Mitochondrion</keyword>
<proteinExistence type="predicted"/>
<dbReference type="Proteomes" id="UP000245207">
    <property type="component" value="Unassembled WGS sequence"/>
</dbReference>
<protein>
    <submittedName>
        <fullName evidence="2">Uncharacterized protein</fullName>
    </submittedName>
</protein>
<geneLocation type="mitochondrion" evidence="2"/>
<dbReference type="EMBL" id="PKPP01005321">
    <property type="protein sequence ID" value="PWA60562.1"/>
    <property type="molecule type" value="Genomic_DNA"/>
</dbReference>
<dbReference type="EMBL" id="PKPP01001174">
    <property type="protein sequence ID" value="PWA84953.1"/>
    <property type="molecule type" value="Genomic_DNA"/>
</dbReference>
<evidence type="ECO:0000313" key="4">
    <source>
        <dbReference type="Proteomes" id="UP000245207"/>
    </source>
</evidence>
<reference evidence="2 4" key="1">
    <citation type="journal article" date="2018" name="Mol. Plant">
        <title>The genome of Artemisia annua provides insight into the evolution of Asteraceae family and artemisinin biosynthesis.</title>
        <authorList>
            <person name="Shen Q."/>
            <person name="Zhang L."/>
            <person name="Liao Z."/>
            <person name="Wang S."/>
            <person name="Yan T."/>
            <person name="Shi P."/>
            <person name="Liu M."/>
            <person name="Fu X."/>
            <person name="Pan Q."/>
            <person name="Wang Y."/>
            <person name="Lv Z."/>
            <person name="Lu X."/>
            <person name="Zhang F."/>
            <person name="Jiang W."/>
            <person name="Ma Y."/>
            <person name="Chen M."/>
            <person name="Hao X."/>
            <person name="Li L."/>
            <person name="Tang Y."/>
            <person name="Lv G."/>
            <person name="Zhou Y."/>
            <person name="Sun X."/>
            <person name="Brodelius P.E."/>
            <person name="Rose J.K.C."/>
            <person name="Tang K."/>
        </authorList>
    </citation>
    <scope>NUCLEOTIDE SEQUENCE [LARGE SCALE GENOMIC DNA]</scope>
    <source>
        <strain evidence="4">cv. Huhao1</strain>
        <tissue evidence="2">Leaf</tissue>
    </source>
</reference>
<dbReference type="EMBL" id="PKPP01014013">
    <property type="protein sequence ID" value="PWA40155.1"/>
    <property type="molecule type" value="Genomic_DNA"/>
</dbReference>
<dbReference type="OrthoDB" id="1575990at2759"/>
<sequence length="126" mass="14115">MNSAELLLYGDPTPREMDFLMYTDFTSFPSSGASPSLSTASEAESAPPDFDQLFQRICEEYSKCVHEAGRVLPPEWTMPDLVLAMLGDEAIQHGFLTDAYYDVMLCGTRSWGCEELLNLLDLINYV</sequence>
<name>A0A2U1MH69_ARTAN</name>
<organism evidence="2 4">
    <name type="scientific">Artemisia annua</name>
    <name type="common">Sweet wormwood</name>
    <dbReference type="NCBI Taxonomy" id="35608"/>
    <lineage>
        <taxon>Eukaryota</taxon>
        <taxon>Viridiplantae</taxon>
        <taxon>Streptophyta</taxon>
        <taxon>Embryophyta</taxon>
        <taxon>Tracheophyta</taxon>
        <taxon>Spermatophyta</taxon>
        <taxon>Magnoliopsida</taxon>
        <taxon>eudicotyledons</taxon>
        <taxon>Gunneridae</taxon>
        <taxon>Pentapetalae</taxon>
        <taxon>asterids</taxon>
        <taxon>campanulids</taxon>
        <taxon>Asterales</taxon>
        <taxon>Asteraceae</taxon>
        <taxon>Asteroideae</taxon>
        <taxon>Anthemideae</taxon>
        <taxon>Artemisiinae</taxon>
        <taxon>Artemisia</taxon>
    </lineage>
</organism>
<keyword evidence="4" id="KW-1185">Reference proteome</keyword>
<evidence type="ECO:0000313" key="2">
    <source>
        <dbReference type="EMBL" id="PWA60562.1"/>
    </source>
</evidence>
<accession>A0A2U1MH69</accession>
<gene>
    <name evidence="3" type="ORF">CTI12_AA154230</name>
    <name evidence="2" type="ORF">CTI12_AA381010</name>
    <name evidence="1" type="ORF">CTI12_AA565460</name>
</gene>
<evidence type="ECO:0000313" key="3">
    <source>
        <dbReference type="EMBL" id="PWA84953.1"/>
    </source>
</evidence>